<accession>A0A9Q3GUS5</accession>
<keyword evidence="4" id="KW-1185">Reference proteome</keyword>
<proteinExistence type="predicted"/>
<dbReference type="PANTHER" id="PTHR37984">
    <property type="entry name" value="PROTEIN CBG26694"/>
    <property type="match status" value="1"/>
</dbReference>
<dbReference type="Pfam" id="PF00078">
    <property type="entry name" value="RVT_1"/>
    <property type="match status" value="1"/>
</dbReference>
<keyword evidence="1" id="KW-0511">Multifunctional enzyme</keyword>
<dbReference type="OrthoDB" id="6142245at2759"/>
<evidence type="ECO:0000313" key="3">
    <source>
        <dbReference type="EMBL" id="MBW0481013.1"/>
    </source>
</evidence>
<dbReference type="InterPro" id="IPR050951">
    <property type="entry name" value="Retrovirus_Pol_polyprotein"/>
</dbReference>
<protein>
    <recommendedName>
        <fullName evidence="2">Reverse transcriptase domain-containing protein</fullName>
    </recommendedName>
</protein>
<evidence type="ECO:0000313" key="4">
    <source>
        <dbReference type="Proteomes" id="UP000765509"/>
    </source>
</evidence>
<dbReference type="InterPro" id="IPR041577">
    <property type="entry name" value="RT_RNaseH_2"/>
</dbReference>
<dbReference type="FunFam" id="3.30.70.270:FF:000020">
    <property type="entry name" value="Transposon Tf2-6 polyprotein-like Protein"/>
    <property type="match status" value="1"/>
</dbReference>
<sequence>MLFGSTNAPALFQNLGNDIFSDFLDIFVAVYLYDIIVFSSSEEEQVKHVDSFLQRLRDNNSFAKASKYLFYASSVEYFGYVVSSEGLKMDSSKVQKILNWPQPKNMKVLQSFLGFANFYFCFLKNYSKKICALTFLLKKNSPFIFNEEALSQFQIRKAAFTTAPILYHFNPSLPTIVETDASDYALGAVLSRLATLPDALSRRDNMYPERGMDFIKKNPQNFPRVLKQNEIEESRFFSYLVDQIQKTVWQDKDYEEILKQLERDKPSGKLSTKLQSVHQVFKEELGSEIKRFKKYADRNREIPPYFQLGDKLWLASKNIKITRTTKKLPDKWLGHFEVLKKLGSHA</sequence>
<dbReference type="PROSITE" id="PS50878">
    <property type="entry name" value="RT_POL"/>
    <property type="match status" value="1"/>
</dbReference>
<reference evidence="3" key="1">
    <citation type="submission" date="2021-03" db="EMBL/GenBank/DDBJ databases">
        <title>Draft genome sequence of rust myrtle Austropuccinia psidii MF-1, a brazilian biotype.</title>
        <authorList>
            <person name="Quecine M.C."/>
            <person name="Pachon D.M.R."/>
            <person name="Bonatelli M.L."/>
            <person name="Correr F.H."/>
            <person name="Franceschini L.M."/>
            <person name="Leite T.F."/>
            <person name="Margarido G.R.A."/>
            <person name="Almeida C.A."/>
            <person name="Ferrarezi J.A."/>
            <person name="Labate C.A."/>
        </authorList>
    </citation>
    <scope>NUCLEOTIDE SEQUENCE</scope>
    <source>
        <strain evidence="3">MF-1</strain>
    </source>
</reference>
<evidence type="ECO:0000259" key="2">
    <source>
        <dbReference type="PROSITE" id="PS50878"/>
    </source>
</evidence>
<dbReference type="InterPro" id="IPR043502">
    <property type="entry name" value="DNA/RNA_pol_sf"/>
</dbReference>
<organism evidence="3 4">
    <name type="scientific">Austropuccinia psidii MF-1</name>
    <dbReference type="NCBI Taxonomy" id="1389203"/>
    <lineage>
        <taxon>Eukaryota</taxon>
        <taxon>Fungi</taxon>
        <taxon>Dikarya</taxon>
        <taxon>Basidiomycota</taxon>
        <taxon>Pucciniomycotina</taxon>
        <taxon>Pucciniomycetes</taxon>
        <taxon>Pucciniales</taxon>
        <taxon>Sphaerophragmiaceae</taxon>
        <taxon>Austropuccinia</taxon>
    </lineage>
</organism>
<dbReference type="Pfam" id="PF17919">
    <property type="entry name" value="RT_RNaseH_2"/>
    <property type="match status" value="1"/>
</dbReference>
<dbReference type="SUPFAM" id="SSF56672">
    <property type="entry name" value="DNA/RNA polymerases"/>
    <property type="match status" value="1"/>
</dbReference>
<dbReference type="InterPro" id="IPR000477">
    <property type="entry name" value="RT_dom"/>
</dbReference>
<gene>
    <name evidence="3" type="ORF">O181_020728</name>
</gene>
<dbReference type="AlphaFoldDB" id="A0A9Q3GUS5"/>
<dbReference type="Gene3D" id="3.30.70.270">
    <property type="match status" value="2"/>
</dbReference>
<dbReference type="GO" id="GO:0003824">
    <property type="term" value="F:catalytic activity"/>
    <property type="evidence" value="ECO:0007669"/>
    <property type="project" value="UniProtKB-KW"/>
</dbReference>
<name>A0A9Q3GUS5_9BASI</name>
<dbReference type="EMBL" id="AVOT02006210">
    <property type="protein sequence ID" value="MBW0481013.1"/>
    <property type="molecule type" value="Genomic_DNA"/>
</dbReference>
<feature type="domain" description="Reverse transcriptase" evidence="2">
    <location>
        <begin position="1"/>
        <end position="82"/>
    </location>
</feature>
<comment type="caution">
    <text evidence="3">The sequence shown here is derived from an EMBL/GenBank/DDBJ whole genome shotgun (WGS) entry which is preliminary data.</text>
</comment>
<dbReference type="PANTHER" id="PTHR37984:SF5">
    <property type="entry name" value="PROTEIN NYNRIN-LIKE"/>
    <property type="match status" value="1"/>
</dbReference>
<dbReference type="Proteomes" id="UP000765509">
    <property type="component" value="Unassembled WGS sequence"/>
</dbReference>
<evidence type="ECO:0000256" key="1">
    <source>
        <dbReference type="ARBA" id="ARBA00023268"/>
    </source>
</evidence>
<dbReference type="InterPro" id="IPR043128">
    <property type="entry name" value="Rev_trsase/Diguanyl_cyclase"/>
</dbReference>